<sequence>YDGPLQFAMTDGCGPDSPMTTVQVLPMSNPEDGSDDAKSTNRSKALATCKDGALGPCDISRYFQ</sequence>
<protein>
    <submittedName>
        <fullName evidence="1">Uncharacterized protein</fullName>
    </submittedName>
</protein>
<dbReference type="Proteomes" id="UP000326759">
    <property type="component" value="Unassembled WGS sequence"/>
</dbReference>
<reference evidence="1 2" key="1">
    <citation type="journal article" date="2019" name="PLoS Biol.">
        <title>Sex chromosomes control vertical transmission of feminizing Wolbachia symbionts in an isopod.</title>
        <authorList>
            <person name="Becking T."/>
            <person name="Chebbi M.A."/>
            <person name="Giraud I."/>
            <person name="Moumen B."/>
            <person name="Laverre T."/>
            <person name="Caubet Y."/>
            <person name="Peccoud J."/>
            <person name="Gilbert C."/>
            <person name="Cordaux R."/>
        </authorList>
    </citation>
    <scope>NUCLEOTIDE SEQUENCE [LARGE SCALE GENOMIC DNA]</scope>
    <source>
        <strain evidence="1">ANa2</strain>
        <tissue evidence="1">Whole body excluding digestive tract and cuticle</tissue>
    </source>
</reference>
<keyword evidence="2" id="KW-1185">Reference proteome</keyword>
<dbReference type="EMBL" id="SEYY01024320">
    <property type="protein sequence ID" value="KAB7494211.1"/>
    <property type="molecule type" value="Genomic_DNA"/>
</dbReference>
<name>A0A5N5SJG8_9CRUS</name>
<comment type="caution">
    <text evidence="1">The sequence shown here is derived from an EMBL/GenBank/DDBJ whole genome shotgun (WGS) entry which is preliminary data.</text>
</comment>
<dbReference type="AlphaFoldDB" id="A0A5N5SJG8"/>
<feature type="non-terminal residue" evidence="1">
    <location>
        <position position="1"/>
    </location>
</feature>
<organism evidence="1 2">
    <name type="scientific">Armadillidium nasatum</name>
    <dbReference type="NCBI Taxonomy" id="96803"/>
    <lineage>
        <taxon>Eukaryota</taxon>
        <taxon>Metazoa</taxon>
        <taxon>Ecdysozoa</taxon>
        <taxon>Arthropoda</taxon>
        <taxon>Crustacea</taxon>
        <taxon>Multicrustacea</taxon>
        <taxon>Malacostraca</taxon>
        <taxon>Eumalacostraca</taxon>
        <taxon>Peracarida</taxon>
        <taxon>Isopoda</taxon>
        <taxon>Oniscidea</taxon>
        <taxon>Crinocheta</taxon>
        <taxon>Armadillidiidae</taxon>
        <taxon>Armadillidium</taxon>
    </lineage>
</organism>
<accession>A0A5N5SJG8</accession>
<proteinExistence type="predicted"/>
<gene>
    <name evidence="1" type="ORF">Anas_05302</name>
</gene>
<evidence type="ECO:0000313" key="1">
    <source>
        <dbReference type="EMBL" id="KAB7494211.1"/>
    </source>
</evidence>
<evidence type="ECO:0000313" key="2">
    <source>
        <dbReference type="Proteomes" id="UP000326759"/>
    </source>
</evidence>